<feature type="region of interest" description="Disordered" evidence="1">
    <location>
        <begin position="200"/>
        <end position="242"/>
    </location>
</feature>
<feature type="transmembrane region" description="Helical" evidence="2">
    <location>
        <begin position="98"/>
        <end position="115"/>
    </location>
</feature>
<dbReference type="EMBL" id="CAJNNV010027798">
    <property type="protein sequence ID" value="CAE8621699.1"/>
    <property type="molecule type" value="Genomic_DNA"/>
</dbReference>
<evidence type="ECO:0000256" key="1">
    <source>
        <dbReference type="SAM" id="MobiDB-lite"/>
    </source>
</evidence>
<dbReference type="Proteomes" id="UP000654075">
    <property type="component" value="Unassembled WGS sequence"/>
</dbReference>
<feature type="non-terminal residue" evidence="3">
    <location>
        <position position="1"/>
    </location>
</feature>
<name>A0A813GFQ4_POLGL</name>
<feature type="transmembrane region" description="Helical" evidence="2">
    <location>
        <begin position="127"/>
        <end position="146"/>
    </location>
</feature>
<proteinExistence type="predicted"/>
<keyword evidence="2" id="KW-0812">Transmembrane</keyword>
<evidence type="ECO:0000313" key="5">
    <source>
        <dbReference type="Proteomes" id="UP000654075"/>
    </source>
</evidence>
<keyword evidence="2" id="KW-1133">Transmembrane helix</keyword>
<sequence>SPKRLSASKAPAESKVTALRSAALSKLKASWELAVYMLPQLAVAFSFAGSALLMKVLPLAGLAPATMQEELLSAYEGFVALPLLKPVLAPLGVGARELMLGLALAHLFAAALLVLPKGPVPARCAGLWAMVAMAGAEYCTRSTGFVPPMTPPQFKWHASVIGTFCHLFLFCCGAACLFREKTFSLGALSFAYSLFASKSGKSNNKEKVASPAKAKPTSTSTPAGSRKRDSTPPPTKDGRKSK</sequence>
<reference evidence="3" key="1">
    <citation type="submission" date="2021-02" db="EMBL/GenBank/DDBJ databases">
        <authorList>
            <person name="Dougan E. K."/>
            <person name="Rhodes N."/>
            <person name="Thang M."/>
            <person name="Chan C."/>
        </authorList>
    </citation>
    <scope>NUCLEOTIDE SEQUENCE</scope>
</reference>
<dbReference type="EMBL" id="CAJNNW010025271">
    <property type="protein sequence ID" value="CAE8676605.1"/>
    <property type="molecule type" value="Genomic_DNA"/>
</dbReference>
<organism evidence="3 5">
    <name type="scientific">Polarella glacialis</name>
    <name type="common">Dinoflagellate</name>
    <dbReference type="NCBI Taxonomy" id="89957"/>
    <lineage>
        <taxon>Eukaryota</taxon>
        <taxon>Sar</taxon>
        <taxon>Alveolata</taxon>
        <taxon>Dinophyceae</taxon>
        <taxon>Suessiales</taxon>
        <taxon>Suessiaceae</taxon>
        <taxon>Polarella</taxon>
    </lineage>
</organism>
<comment type="caution">
    <text evidence="3">The sequence shown here is derived from an EMBL/GenBank/DDBJ whole genome shotgun (WGS) entry which is preliminary data.</text>
</comment>
<evidence type="ECO:0000313" key="4">
    <source>
        <dbReference type="EMBL" id="CAE8676605.1"/>
    </source>
</evidence>
<dbReference type="AlphaFoldDB" id="A0A813GFQ4"/>
<feature type="transmembrane region" description="Helical" evidence="2">
    <location>
        <begin position="33"/>
        <end position="54"/>
    </location>
</feature>
<dbReference type="Proteomes" id="UP000626109">
    <property type="component" value="Unassembled WGS sequence"/>
</dbReference>
<gene>
    <name evidence="3" type="ORF">PGLA1383_LOCUS39218</name>
    <name evidence="4" type="ORF">PGLA2088_LOCUS19959</name>
</gene>
<feature type="transmembrane region" description="Helical" evidence="2">
    <location>
        <begin position="158"/>
        <end position="178"/>
    </location>
</feature>
<evidence type="ECO:0000256" key="2">
    <source>
        <dbReference type="SAM" id="Phobius"/>
    </source>
</evidence>
<feature type="compositionally biased region" description="Basic and acidic residues" evidence="1">
    <location>
        <begin position="226"/>
        <end position="242"/>
    </location>
</feature>
<keyword evidence="5" id="KW-1185">Reference proteome</keyword>
<accession>A0A813GFQ4</accession>
<protein>
    <submittedName>
        <fullName evidence="3">Uncharacterized protein</fullName>
    </submittedName>
</protein>
<keyword evidence="2" id="KW-0472">Membrane</keyword>
<evidence type="ECO:0000313" key="3">
    <source>
        <dbReference type="EMBL" id="CAE8621699.1"/>
    </source>
</evidence>